<protein>
    <submittedName>
        <fullName evidence="2">Uncharacterized protein</fullName>
    </submittedName>
</protein>
<evidence type="ECO:0000256" key="1">
    <source>
        <dbReference type="SAM" id="Phobius"/>
    </source>
</evidence>
<sequence length="51" mass="5029">MSKKQQAAVVMVAALAGQAYLGKVAKQQGAALGLSVVAVSLIGLALTQAFG</sequence>
<organism evidence="2 3">
    <name type="scientific">Streptomyces carpinensis</name>
    <dbReference type="NCBI Taxonomy" id="66369"/>
    <lineage>
        <taxon>Bacteria</taxon>
        <taxon>Bacillati</taxon>
        <taxon>Actinomycetota</taxon>
        <taxon>Actinomycetes</taxon>
        <taxon>Kitasatosporales</taxon>
        <taxon>Streptomycetaceae</taxon>
        <taxon>Streptomyces</taxon>
    </lineage>
</organism>
<dbReference type="EMBL" id="JBEPCU010000102">
    <property type="protein sequence ID" value="MER6977217.1"/>
    <property type="molecule type" value="Genomic_DNA"/>
</dbReference>
<dbReference type="Proteomes" id="UP001458415">
    <property type="component" value="Unassembled WGS sequence"/>
</dbReference>
<keyword evidence="3" id="KW-1185">Reference proteome</keyword>
<gene>
    <name evidence="2" type="ORF">ABT317_09345</name>
</gene>
<accession>A0ABV1VZ61</accession>
<keyword evidence="1" id="KW-0812">Transmembrane</keyword>
<name>A0ABV1VZ61_9ACTN</name>
<proteinExistence type="predicted"/>
<comment type="caution">
    <text evidence="2">The sequence shown here is derived from an EMBL/GenBank/DDBJ whole genome shotgun (WGS) entry which is preliminary data.</text>
</comment>
<reference evidence="2 3" key="1">
    <citation type="submission" date="2024-06" db="EMBL/GenBank/DDBJ databases">
        <title>The Natural Products Discovery Center: Release of the First 8490 Sequenced Strains for Exploring Actinobacteria Biosynthetic Diversity.</title>
        <authorList>
            <person name="Kalkreuter E."/>
            <person name="Kautsar S.A."/>
            <person name="Yang D."/>
            <person name="Bader C.D."/>
            <person name="Teijaro C.N."/>
            <person name="Fluegel L."/>
            <person name="Davis C.M."/>
            <person name="Simpson J.R."/>
            <person name="Lauterbach L."/>
            <person name="Steele A.D."/>
            <person name="Gui C."/>
            <person name="Meng S."/>
            <person name="Li G."/>
            <person name="Viehrig K."/>
            <person name="Ye F."/>
            <person name="Su P."/>
            <person name="Kiefer A.F."/>
            <person name="Nichols A."/>
            <person name="Cepeda A.J."/>
            <person name="Yan W."/>
            <person name="Fan B."/>
            <person name="Jiang Y."/>
            <person name="Adhikari A."/>
            <person name="Zheng C.-J."/>
            <person name="Schuster L."/>
            <person name="Cowan T.M."/>
            <person name="Smanski M.J."/>
            <person name="Chevrette M.G."/>
            <person name="De Carvalho L.P.S."/>
            <person name="Shen B."/>
        </authorList>
    </citation>
    <scope>NUCLEOTIDE SEQUENCE [LARGE SCALE GENOMIC DNA]</scope>
    <source>
        <strain evidence="2 3">NPDC000634</strain>
    </source>
</reference>
<keyword evidence="1" id="KW-0472">Membrane</keyword>
<keyword evidence="1" id="KW-1133">Transmembrane helix</keyword>
<feature type="transmembrane region" description="Helical" evidence="1">
    <location>
        <begin position="31"/>
        <end position="50"/>
    </location>
</feature>
<evidence type="ECO:0000313" key="2">
    <source>
        <dbReference type="EMBL" id="MER6977217.1"/>
    </source>
</evidence>
<evidence type="ECO:0000313" key="3">
    <source>
        <dbReference type="Proteomes" id="UP001458415"/>
    </source>
</evidence>
<dbReference type="RefSeq" id="WP_158103928.1">
    <property type="nucleotide sequence ID" value="NZ_MUBM01000234.1"/>
</dbReference>